<protein>
    <submittedName>
        <fullName evidence="1">Uncharacterized protein</fullName>
    </submittedName>
</protein>
<dbReference type="Proteomes" id="UP000219338">
    <property type="component" value="Unassembled WGS sequence"/>
</dbReference>
<dbReference type="OrthoDB" id="10427853at2759"/>
<gene>
    <name evidence="1" type="ORF">ARMOST_18469</name>
</gene>
<keyword evidence="2" id="KW-1185">Reference proteome</keyword>
<evidence type="ECO:0000313" key="1">
    <source>
        <dbReference type="EMBL" id="SJL14990.1"/>
    </source>
</evidence>
<reference evidence="2" key="1">
    <citation type="journal article" date="2017" name="Nat. Ecol. Evol.">
        <title>Genome expansion and lineage-specific genetic innovations in the forest pathogenic fungi Armillaria.</title>
        <authorList>
            <person name="Sipos G."/>
            <person name="Prasanna A.N."/>
            <person name="Walter M.C."/>
            <person name="O'Connor E."/>
            <person name="Balint B."/>
            <person name="Krizsan K."/>
            <person name="Kiss B."/>
            <person name="Hess J."/>
            <person name="Varga T."/>
            <person name="Slot J."/>
            <person name="Riley R."/>
            <person name="Boka B."/>
            <person name="Rigling D."/>
            <person name="Barry K."/>
            <person name="Lee J."/>
            <person name="Mihaltcheva S."/>
            <person name="LaButti K."/>
            <person name="Lipzen A."/>
            <person name="Waldron R."/>
            <person name="Moloney N.M."/>
            <person name="Sperisen C."/>
            <person name="Kredics L."/>
            <person name="Vagvoelgyi C."/>
            <person name="Patrignani A."/>
            <person name="Fitzpatrick D."/>
            <person name="Nagy I."/>
            <person name="Doyle S."/>
            <person name="Anderson J.B."/>
            <person name="Grigoriev I.V."/>
            <person name="Gueldener U."/>
            <person name="Muensterkoetter M."/>
            <person name="Nagy L.G."/>
        </authorList>
    </citation>
    <scope>NUCLEOTIDE SEQUENCE [LARGE SCALE GENOMIC DNA]</scope>
    <source>
        <strain evidence="2">C18/9</strain>
    </source>
</reference>
<sequence>MCRLKQSPVAAMLCPSRLIMKSPARGHLEFGYFARNSSARVRLARRSRRFNHSSLQHLTIEPWTKTPKKWPVGVEDVALRNLARVAVSMRHPVIKTAALSWFGFVLLGLRDGHTIFAQDVTGRGVTSPGSCLNTKIL</sequence>
<evidence type="ECO:0000313" key="2">
    <source>
        <dbReference type="Proteomes" id="UP000219338"/>
    </source>
</evidence>
<dbReference type="EMBL" id="FUEG01000026">
    <property type="protein sequence ID" value="SJL14990.1"/>
    <property type="molecule type" value="Genomic_DNA"/>
</dbReference>
<name>A0A284S1U9_ARMOS</name>
<proteinExistence type="predicted"/>
<dbReference type="AlphaFoldDB" id="A0A284S1U9"/>
<accession>A0A284S1U9</accession>
<organism evidence="1 2">
    <name type="scientific">Armillaria ostoyae</name>
    <name type="common">Armillaria root rot fungus</name>
    <dbReference type="NCBI Taxonomy" id="47428"/>
    <lineage>
        <taxon>Eukaryota</taxon>
        <taxon>Fungi</taxon>
        <taxon>Dikarya</taxon>
        <taxon>Basidiomycota</taxon>
        <taxon>Agaricomycotina</taxon>
        <taxon>Agaricomycetes</taxon>
        <taxon>Agaricomycetidae</taxon>
        <taxon>Agaricales</taxon>
        <taxon>Marasmiineae</taxon>
        <taxon>Physalacriaceae</taxon>
        <taxon>Armillaria</taxon>
    </lineage>
</organism>